<dbReference type="InterPro" id="IPR007397">
    <property type="entry name" value="F-box-assoc_dom"/>
</dbReference>
<reference evidence="2" key="1">
    <citation type="submission" date="2025-08" db="UniProtKB">
        <authorList>
            <consortium name="Ensembl"/>
        </authorList>
    </citation>
    <scope>IDENTIFICATION</scope>
</reference>
<dbReference type="SMART" id="SM01198">
    <property type="entry name" value="FBA"/>
    <property type="match status" value="1"/>
</dbReference>
<proteinExistence type="predicted"/>
<dbReference type="PROSITE" id="PS51114">
    <property type="entry name" value="FBA"/>
    <property type="match status" value="1"/>
</dbReference>
<accession>A0A3Q3JWA5</accession>
<name>A0A3Q3JWA5_MONAL</name>
<dbReference type="Ensembl" id="ENSMALT00000019883.1">
    <property type="protein sequence ID" value="ENSMALP00000019497.1"/>
    <property type="gene ID" value="ENSMALG00000013616.1"/>
</dbReference>
<dbReference type="InterPro" id="IPR039752">
    <property type="entry name" value="F-box_only"/>
</dbReference>
<dbReference type="Pfam" id="PF12937">
    <property type="entry name" value="F-box-like"/>
    <property type="match status" value="1"/>
</dbReference>
<dbReference type="PANTHER" id="PTHR12125:SF12">
    <property type="entry name" value="F-BOX ONLY PROTEIN 6"/>
    <property type="match status" value="1"/>
</dbReference>
<evidence type="ECO:0000259" key="1">
    <source>
        <dbReference type="PROSITE" id="PS51114"/>
    </source>
</evidence>
<dbReference type="GO" id="GO:0005737">
    <property type="term" value="C:cytoplasm"/>
    <property type="evidence" value="ECO:0007669"/>
    <property type="project" value="TreeGrafter"/>
</dbReference>
<dbReference type="PANTHER" id="PTHR12125">
    <property type="entry name" value="F-BOX ONLY PROTEIN 6-LIKE PROTEIN"/>
    <property type="match status" value="1"/>
</dbReference>
<dbReference type="InterPro" id="IPR036047">
    <property type="entry name" value="F-box-like_dom_sf"/>
</dbReference>
<dbReference type="GO" id="GO:0031146">
    <property type="term" value="P:SCF-dependent proteasomal ubiquitin-dependent protein catabolic process"/>
    <property type="evidence" value="ECO:0007669"/>
    <property type="project" value="TreeGrafter"/>
</dbReference>
<dbReference type="SMART" id="SM00256">
    <property type="entry name" value="FBOX"/>
    <property type="match status" value="1"/>
</dbReference>
<dbReference type="InterPro" id="IPR008979">
    <property type="entry name" value="Galactose-bd-like_sf"/>
</dbReference>
<evidence type="ECO:0000313" key="2">
    <source>
        <dbReference type="Ensembl" id="ENSMALP00000019497.1"/>
    </source>
</evidence>
<dbReference type="GO" id="GO:0036503">
    <property type="term" value="P:ERAD pathway"/>
    <property type="evidence" value="ECO:0007669"/>
    <property type="project" value="TreeGrafter"/>
</dbReference>
<evidence type="ECO:0000313" key="3">
    <source>
        <dbReference type="Proteomes" id="UP000261600"/>
    </source>
</evidence>
<dbReference type="GO" id="GO:0006516">
    <property type="term" value="P:glycoprotein catabolic process"/>
    <property type="evidence" value="ECO:0007669"/>
    <property type="project" value="TreeGrafter"/>
</dbReference>
<protein>
    <recommendedName>
        <fullName evidence="1">FBA domain-containing protein</fullName>
    </recommendedName>
</protein>
<dbReference type="SUPFAM" id="SSF49785">
    <property type="entry name" value="Galactose-binding domain-like"/>
    <property type="match status" value="1"/>
</dbReference>
<organism evidence="2 3">
    <name type="scientific">Monopterus albus</name>
    <name type="common">Swamp eel</name>
    <dbReference type="NCBI Taxonomy" id="43700"/>
    <lineage>
        <taxon>Eukaryota</taxon>
        <taxon>Metazoa</taxon>
        <taxon>Chordata</taxon>
        <taxon>Craniata</taxon>
        <taxon>Vertebrata</taxon>
        <taxon>Euteleostomi</taxon>
        <taxon>Actinopterygii</taxon>
        <taxon>Neopterygii</taxon>
        <taxon>Teleostei</taxon>
        <taxon>Neoteleostei</taxon>
        <taxon>Acanthomorphata</taxon>
        <taxon>Anabantaria</taxon>
        <taxon>Synbranchiformes</taxon>
        <taxon>Synbranchidae</taxon>
        <taxon>Monopterus</taxon>
    </lineage>
</organism>
<dbReference type="STRING" id="43700.ENSMALP00000019497"/>
<dbReference type="GO" id="GO:0019005">
    <property type="term" value="C:SCF ubiquitin ligase complex"/>
    <property type="evidence" value="ECO:0007669"/>
    <property type="project" value="TreeGrafter"/>
</dbReference>
<dbReference type="Pfam" id="PF04300">
    <property type="entry name" value="FBA"/>
    <property type="match status" value="1"/>
</dbReference>
<dbReference type="Proteomes" id="UP000261600">
    <property type="component" value="Unplaced"/>
</dbReference>
<dbReference type="SUPFAM" id="SSF81383">
    <property type="entry name" value="F-box domain"/>
    <property type="match status" value="1"/>
</dbReference>
<dbReference type="InterPro" id="IPR001810">
    <property type="entry name" value="F-box_dom"/>
</dbReference>
<keyword evidence="3" id="KW-1185">Reference proteome</keyword>
<reference evidence="2" key="2">
    <citation type="submission" date="2025-09" db="UniProtKB">
        <authorList>
            <consortium name="Ensembl"/>
        </authorList>
    </citation>
    <scope>IDENTIFICATION</scope>
</reference>
<dbReference type="GO" id="GO:0061630">
    <property type="term" value="F:ubiquitin protein ligase activity"/>
    <property type="evidence" value="ECO:0007669"/>
    <property type="project" value="TreeGrafter"/>
</dbReference>
<dbReference type="FunFam" id="2.60.120.260:FF:000012">
    <property type="entry name" value="F-box only protein 2"/>
    <property type="match status" value="1"/>
</dbReference>
<feature type="domain" description="FBA" evidence="1">
    <location>
        <begin position="25"/>
        <end position="221"/>
    </location>
</feature>
<dbReference type="Gene3D" id="2.60.120.260">
    <property type="entry name" value="Galactose-binding domain-like"/>
    <property type="match status" value="1"/>
</dbReference>
<dbReference type="AlphaFoldDB" id="A0A3Q3JWA5"/>
<dbReference type="Gene3D" id="1.20.1280.50">
    <property type="match status" value="1"/>
</dbReference>
<sequence>MPEGLTGNEIFLNLPPYQVIHVCRFVSHQWKDVADSESLWRERCKREGYHLHDVSRTPQDWRLFYFLCKKRRNLLKNPRSFTCCVTNSKRAVICLLVSSDLCLSILPCRPDLCSAVKIVAHPTGSPISAQDLYAPRWDCASEYEICVELLDSSKNPVKVFAPDKVCFEQWGSQQWNEMTHVFRDYGPGVRYIRFTHGGQDRQFWAGWYGIRVTDSCVEICPAVDT</sequence>